<feature type="compositionally biased region" description="Basic and acidic residues" evidence="1">
    <location>
        <begin position="238"/>
        <end position="252"/>
    </location>
</feature>
<dbReference type="EMBL" id="LT882692">
    <property type="protein sequence ID" value="SMY30364.1"/>
    <property type="molecule type" value="Genomic_DNA"/>
</dbReference>
<dbReference type="Proteomes" id="UP000215453">
    <property type="component" value="Chromosome 17"/>
</dbReference>
<accession>A0A1Y6M137</accession>
<gene>
    <name evidence="2" type="ORF">ZT1A5_G11816</name>
</gene>
<proteinExistence type="predicted"/>
<organism evidence="2 3">
    <name type="scientific">Zymoseptoria tritici ST99CH_1A5</name>
    <dbReference type="NCBI Taxonomy" id="1276529"/>
    <lineage>
        <taxon>Eukaryota</taxon>
        <taxon>Fungi</taxon>
        <taxon>Dikarya</taxon>
        <taxon>Ascomycota</taxon>
        <taxon>Pezizomycotina</taxon>
        <taxon>Dothideomycetes</taxon>
        <taxon>Dothideomycetidae</taxon>
        <taxon>Mycosphaerellales</taxon>
        <taxon>Mycosphaerellaceae</taxon>
        <taxon>Zymoseptoria</taxon>
    </lineage>
</organism>
<dbReference type="AlphaFoldDB" id="A0A1Y6M137"/>
<feature type="compositionally biased region" description="Basic and acidic residues" evidence="1">
    <location>
        <begin position="191"/>
        <end position="202"/>
    </location>
</feature>
<feature type="region of interest" description="Disordered" evidence="1">
    <location>
        <begin position="224"/>
        <end position="254"/>
    </location>
</feature>
<evidence type="ECO:0000313" key="2">
    <source>
        <dbReference type="EMBL" id="SMY30364.1"/>
    </source>
</evidence>
<sequence length="602" mass="67546">MLITQILRARFCAPETSACGSIFWRDDVVFRRAESGARGPTPHLISRVPTFCFTTSSPKTRLRTQSSSVFPSTVNRYCVRLRGLSDSGDDVAKFPGNADGSHSDSDDDDASPIEQARHTASGKRRSGDSPSSFRQRKRSRRSRNEDDVSSSRPRSSSGHSLIIVDDGFAASVEQFPPLSLSLPLKEDALPEARSSEFSEPSHPDGASEVVLNRATRTQDWIVQAKSTARENPTAPEKSTARENPTTREKSTAPEKSIIVPEKSIIVPGKSIIVPALPAFSLEDAKCAIANLLSNEEVKSSTVDLVLPLVVTLDWHVADAAASKTSRDRYKPLAHCTPETMPNILLPMEVNFPTNKWQSRARRFCQSLHLDVESWVWTNQKCLQQHDFINCGVFTILNAAFIEDEPTDAPVDAAVVRYLLAAIVAVRYALPFEELPETCLAHLPEVQSVSETLDIPNIYRRIRQLRQQRDQRRIELGKHRQALNVQRTTLALFEGWLSRQRPPPGSGVETRHAVGTLANITTKHELDLVASTLGVDPKTLRDRMKDLGDRLEANNRRTQQKTEEYRKVLEMHTSMRLTVEQRREHAQFELDWEENEMDDDDES</sequence>
<evidence type="ECO:0000313" key="3">
    <source>
        <dbReference type="Proteomes" id="UP000215453"/>
    </source>
</evidence>
<feature type="region of interest" description="Disordered" evidence="1">
    <location>
        <begin position="89"/>
        <end position="159"/>
    </location>
</feature>
<feature type="region of interest" description="Disordered" evidence="1">
    <location>
        <begin position="191"/>
        <end position="212"/>
    </location>
</feature>
<reference evidence="2 3" key="1">
    <citation type="submission" date="2016-10" db="EMBL/GenBank/DDBJ databases">
        <authorList>
            <person name="Varghese N."/>
        </authorList>
    </citation>
    <scope>NUCLEOTIDE SEQUENCE [LARGE SCALE GENOMIC DNA]</scope>
</reference>
<name>A0A1Y6M137_ZYMTR</name>
<protein>
    <submittedName>
        <fullName evidence="2">Uncharacterized protein</fullName>
    </submittedName>
</protein>
<evidence type="ECO:0000256" key="1">
    <source>
        <dbReference type="SAM" id="MobiDB-lite"/>
    </source>
</evidence>